<feature type="non-terminal residue" evidence="1">
    <location>
        <position position="235"/>
    </location>
</feature>
<evidence type="ECO:0000313" key="1">
    <source>
        <dbReference type="EMBL" id="SCL84362.1"/>
    </source>
</evidence>
<dbReference type="InterPro" id="IPR006477">
    <property type="entry name" value="Yir_bir_cir"/>
</dbReference>
<protein>
    <submittedName>
        <fullName evidence="1">Plasmodium variant antigen protein Cir/Yir/Bir, putative</fullName>
    </submittedName>
</protein>
<dbReference type="EMBL" id="FMIO01000058">
    <property type="protein sequence ID" value="SCL84362.1"/>
    <property type="molecule type" value="Genomic_DNA"/>
</dbReference>
<dbReference type="Pfam" id="PF06022">
    <property type="entry name" value="Cir_Bir_Yir"/>
    <property type="match status" value="1"/>
</dbReference>
<evidence type="ECO:0000313" key="2">
    <source>
        <dbReference type="Proteomes" id="UP000195879"/>
    </source>
</evidence>
<sequence>MDNLCTIFETIDTELVVKPNNPEFDSDKFPTLNNYCPLVNNGTGEKCNNYEEIVISAFITLITLFKSDADEVGALEDNKLAEYGILWLCYKLNQNTENTIDNLNKFYNNHIKGIEKYINGLEGAETFNSCMNVINKKQDLMNMDIKETSKLYEALKFLCKLYTGCNGKNTNYPNCSKDAQDFVNEFKNLNGDCSITGNTSYSQILSNLFNDYDDFKNGCAKKCSKCSDIPTLIYI</sequence>
<organism evidence="1 2">
    <name type="scientific">Plasmodium chabaudi adami</name>
    <dbReference type="NCBI Taxonomy" id="5826"/>
    <lineage>
        <taxon>Eukaryota</taxon>
        <taxon>Sar</taxon>
        <taxon>Alveolata</taxon>
        <taxon>Apicomplexa</taxon>
        <taxon>Aconoidasida</taxon>
        <taxon>Haemosporida</taxon>
        <taxon>Plasmodiidae</taxon>
        <taxon>Plasmodium</taxon>
        <taxon>Plasmodium (Vinckeia)</taxon>
    </lineage>
</organism>
<dbReference type="NCBIfam" id="TIGR01590">
    <property type="entry name" value="yir-bir-cir_Pla"/>
    <property type="match status" value="1"/>
</dbReference>
<dbReference type="Proteomes" id="UP000195879">
    <property type="component" value="Unassembled WGS sequence"/>
</dbReference>
<accession>A0A1D3L7M5</accession>
<proteinExistence type="predicted"/>
<dbReference type="AlphaFoldDB" id="A0A1D3L7M5"/>
<reference evidence="1 2" key="1">
    <citation type="submission" date="2016-08" db="EMBL/GenBank/DDBJ databases">
        <authorList>
            <consortium name="Pathogen Informatics"/>
        </authorList>
    </citation>
    <scope>NUCLEOTIDE SEQUENCE [LARGE SCALE GENOMIC DNA]</scope>
    <source>
        <strain evidence="1 2">DK</strain>
    </source>
</reference>
<name>A0A1D3L7M5_PLACE</name>
<gene>
    <name evidence="1" type="ORF">PCHDK_000498100</name>
</gene>